<dbReference type="PANTHER" id="PTHR12526">
    <property type="entry name" value="GLYCOSYLTRANSFERASE"/>
    <property type="match status" value="1"/>
</dbReference>
<dbReference type="CDD" id="cd03811">
    <property type="entry name" value="GT4_GT28_WabH-like"/>
    <property type="match status" value="1"/>
</dbReference>
<dbReference type="Gene3D" id="3.40.50.2000">
    <property type="entry name" value="Glycogen Phosphorylase B"/>
    <property type="match status" value="2"/>
</dbReference>
<evidence type="ECO:0000313" key="2">
    <source>
        <dbReference type="EMBL" id="AYA37188.1"/>
    </source>
</evidence>
<keyword evidence="2" id="KW-0808">Transferase</keyword>
<dbReference type="Pfam" id="PF13692">
    <property type="entry name" value="Glyco_trans_1_4"/>
    <property type="match status" value="1"/>
</dbReference>
<accession>A0A3B7QVQ9</accession>
<dbReference type="KEGG" id="hyh:D3Y59_09075"/>
<sequence length="417" mass="46427">MAATSSKPRILLLIPNLGLGGAQRVFRDQAQALAEPFEVTECVFNLDQAHDYHTTNQLVSLDVAGGGSSVQKLRNFAARCSKLRDIKRRQRIAVSISHLEGADYANVLSGAGEKRILCIHGSKMHDQNIRGIVGWIRRYVLIPLLYRRANHIVTVSRGIREELVQQLGLPRAKVSVINNFFDVEGVQERAQEPLQEPYARMLDAFPVLVTAGRFAPEKNLLPLLEIFAQLRQKVARCKLLLVGHGEMYDALLARSTELGLRTHVPEQAPEEAFEADVLFAGFQTNPYKFVARSSVFVLPSRNEGFPMAMGEAMICGTVVAAADCPTGPREILAPDSDVPVGSIRMAEWTNTGVLLPLLNQPESVSDDQKVWVETLAELLNNSDKRTQLAVAAQHRMQDFTRDRIFDQWKSLLRTLLT</sequence>
<organism evidence="2 3">
    <name type="scientific">Hymenobacter oligotrophus</name>
    <dbReference type="NCBI Taxonomy" id="2319843"/>
    <lineage>
        <taxon>Bacteria</taxon>
        <taxon>Pseudomonadati</taxon>
        <taxon>Bacteroidota</taxon>
        <taxon>Cytophagia</taxon>
        <taxon>Cytophagales</taxon>
        <taxon>Hymenobacteraceae</taxon>
        <taxon>Hymenobacter</taxon>
    </lineage>
</organism>
<dbReference type="RefSeq" id="WP_119444764.1">
    <property type="nucleotide sequence ID" value="NZ_CP032317.1"/>
</dbReference>
<dbReference type="GO" id="GO:0016757">
    <property type="term" value="F:glycosyltransferase activity"/>
    <property type="evidence" value="ECO:0007669"/>
    <property type="project" value="UniProtKB-ARBA"/>
</dbReference>
<dbReference type="Proteomes" id="UP000262802">
    <property type="component" value="Chromosome"/>
</dbReference>
<dbReference type="InterPro" id="IPR028098">
    <property type="entry name" value="Glyco_trans_4-like_N"/>
</dbReference>
<dbReference type="Pfam" id="PF13439">
    <property type="entry name" value="Glyco_transf_4"/>
    <property type="match status" value="1"/>
</dbReference>
<gene>
    <name evidence="2" type="ORF">D3Y59_09075</name>
</gene>
<dbReference type="EMBL" id="CP032317">
    <property type="protein sequence ID" value="AYA37188.1"/>
    <property type="molecule type" value="Genomic_DNA"/>
</dbReference>
<evidence type="ECO:0000259" key="1">
    <source>
        <dbReference type="Pfam" id="PF13439"/>
    </source>
</evidence>
<dbReference type="AlphaFoldDB" id="A0A3B7QVQ9"/>
<proteinExistence type="predicted"/>
<dbReference type="PANTHER" id="PTHR12526:SF637">
    <property type="entry name" value="GLYCOSYLTRANSFERASE EPSF-RELATED"/>
    <property type="match status" value="1"/>
</dbReference>
<dbReference type="OrthoDB" id="1522162at2"/>
<name>A0A3B7QVQ9_9BACT</name>
<keyword evidence="3" id="KW-1185">Reference proteome</keyword>
<dbReference type="SUPFAM" id="SSF53756">
    <property type="entry name" value="UDP-Glycosyltransferase/glycogen phosphorylase"/>
    <property type="match status" value="1"/>
</dbReference>
<evidence type="ECO:0000313" key="3">
    <source>
        <dbReference type="Proteomes" id="UP000262802"/>
    </source>
</evidence>
<reference evidence="2 3" key="1">
    <citation type="submission" date="2018-09" db="EMBL/GenBank/DDBJ databases">
        <title>Hymenobacter medium sp. nov., isolated from R2A medium.</title>
        <authorList>
            <person name="Yingchao G."/>
        </authorList>
    </citation>
    <scope>NUCLEOTIDE SEQUENCE [LARGE SCALE GENOMIC DNA]</scope>
    <source>
        <strain evidence="3">sh-6</strain>
    </source>
</reference>
<feature type="domain" description="Glycosyltransferase subfamily 4-like N-terminal" evidence="1">
    <location>
        <begin position="20"/>
        <end position="184"/>
    </location>
</feature>
<protein>
    <submittedName>
        <fullName evidence="2">Glycosyltransferase</fullName>
    </submittedName>
</protein>